<keyword evidence="2" id="KW-1185">Reference proteome</keyword>
<dbReference type="RefSeq" id="WP_344907714.1">
    <property type="nucleotide sequence ID" value="NZ_BAAAYO010000006.1"/>
</dbReference>
<reference evidence="1 2" key="1">
    <citation type="submission" date="2024-09" db="EMBL/GenBank/DDBJ databases">
        <authorList>
            <person name="Sun Q."/>
            <person name="Mori K."/>
        </authorList>
    </citation>
    <scope>NUCLEOTIDE SEQUENCE [LARGE SCALE GENOMIC DNA]</scope>
    <source>
        <strain evidence="1 2">JCM 12520</strain>
    </source>
</reference>
<proteinExistence type="predicted"/>
<organism evidence="1 2">
    <name type="scientific">Paenibacillus hodogayensis</name>
    <dbReference type="NCBI Taxonomy" id="279208"/>
    <lineage>
        <taxon>Bacteria</taxon>
        <taxon>Bacillati</taxon>
        <taxon>Bacillota</taxon>
        <taxon>Bacilli</taxon>
        <taxon>Bacillales</taxon>
        <taxon>Paenibacillaceae</taxon>
        <taxon>Paenibacillus</taxon>
    </lineage>
</organism>
<dbReference type="SUPFAM" id="SSF54001">
    <property type="entry name" value="Cysteine proteinases"/>
    <property type="match status" value="1"/>
</dbReference>
<protein>
    <submittedName>
        <fullName evidence="1">Uncharacterized protein</fullName>
    </submittedName>
</protein>
<dbReference type="Proteomes" id="UP001589619">
    <property type="component" value="Unassembled WGS sequence"/>
</dbReference>
<gene>
    <name evidence="1" type="ORF">ACFFNY_26695</name>
</gene>
<dbReference type="EMBL" id="JBHMAG010000018">
    <property type="protein sequence ID" value="MFB9755177.1"/>
    <property type="molecule type" value="Genomic_DNA"/>
</dbReference>
<evidence type="ECO:0000313" key="2">
    <source>
        <dbReference type="Proteomes" id="UP001589619"/>
    </source>
</evidence>
<accession>A0ABV5W3L7</accession>
<dbReference type="InterPro" id="IPR038765">
    <property type="entry name" value="Papain-like_cys_pep_sf"/>
</dbReference>
<sequence length="198" mass="22417">MQDKKRLYIVLTDTGTWLTKVIKSYTKEPFNHASLAFDKELREVYSFGRKEQSTPLSGGFVRENMLGSLFLDEQRNTTCAVYEYEVGRAAYERIRQTVAAMRQRENEYRYNALGLLGVALNTPVKRRNAYFCSQFVAAVFQTGGISLSGKCPELTTPGDLGRSSRATLIYTGTVRDYTPLRRRIADMPACREAQPVSV</sequence>
<comment type="caution">
    <text evidence="1">The sequence shown here is derived from an EMBL/GenBank/DDBJ whole genome shotgun (WGS) entry which is preliminary data.</text>
</comment>
<dbReference type="Gene3D" id="3.90.1720.10">
    <property type="entry name" value="endopeptidase domain like (from Nostoc punctiforme)"/>
    <property type="match status" value="1"/>
</dbReference>
<evidence type="ECO:0000313" key="1">
    <source>
        <dbReference type="EMBL" id="MFB9755177.1"/>
    </source>
</evidence>
<name>A0ABV5W3L7_9BACL</name>